<keyword evidence="4" id="KW-1185">Reference proteome</keyword>
<evidence type="ECO:0000256" key="1">
    <source>
        <dbReference type="SAM" id="Phobius"/>
    </source>
</evidence>
<dbReference type="PANTHER" id="PTHR40465">
    <property type="entry name" value="CHROMOSOME 1, WHOLE GENOME SHOTGUN SEQUENCE"/>
    <property type="match status" value="1"/>
</dbReference>
<protein>
    <recommendedName>
        <fullName evidence="2">DUF6534 domain-containing protein</fullName>
    </recommendedName>
</protein>
<evidence type="ECO:0000313" key="4">
    <source>
        <dbReference type="Proteomes" id="UP000092154"/>
    </source>
</evidence>
<keyword evidence="1" id="KW-0812">Transmembrane</keyword>
<organism evidence="3 4">
    <name type="scientific">Rhizopogon vinicolor AM-OR11-026</name>
    <dbReference type="NCBI Taxonomy" id="1314800"/>
    <lineage>
        <taxon>Eukaryota</taxon>
        <taxon>Fungi</taxon>
        <taxon>Dikarya</taxon>
        <taxon>Basidiomycota</taxon>
        <taxon>Agaricomycotina</taxon>
        <taxon>Agaricomycetes</taxon>
        <taxon>Agaricomycetidae</taxon>
        <taxon>Boletales</taxon>
        <taxon>Suillineae</taxon>
        <taxon>Rhizopogonaceae</taxon>
        <taxon>Rhizopogon</taxon>
    </lineage>
</organism>
<dbReference type="InterPro" id="IPR045339">
    <property type="entry name" value="DUF6534"/>
</dbReference>
<keyword evidence="1" id="KW-1133">Transmembrane helix</keyword>
<dbReference type="EMBL" id="KV448541">
    <property type="protein sequence ID" value="OAX35021.1"/>
    <property type="molecule type" value="Genomic_DNA"/>
</dbReference>
<gene>
    <name evidence="3" type="ORF">K503DRAFT_665901</name>
</gene>
<feature type="transmembrane region" description="Helical" evidence="1">
    <location>
        <begin position="6"/>
        <end position="28"/>
    </location>
</feature>
<name>A0A1B7MR21_9AGAM</name>
<reference evidence="3 4" key="1">
    <citation type="submission" date="2016-06" db="EMBL/GenBank/DDBJ databases">
        <title>Comparative genomics of the ectomycorrhizal sister species Rhizopogon vinicolor and Rhizopogon vesiculosus (Basidiomycota: Boletales) reveals a divergence of the mating type B locus.</title>
        <authorList>
            <consortium name="DOE Joint Genome Institute"/>
            <person name="Mujic A.B."/>
            <person name="Kuo A."/>
            <person name="Tritt A."/>
            <person name="Lipzen A."/>
            <person name="Chen C."/>
            <person name="Johnson J."/>
            <person name="Sharma A."/>
            <person name="Barry K."/>
            <person name="Grigoriev I.V."/>
            <person name="Spatafora J.W."/>
        </authorList>
    </citation>
    <scope>NUCLEOTIDE SEQUENCE [LARGE SCALE GENOMIC DNA]</scope>
    <source>
        <strain evidence="3 4">AM-OR11-026</strain>
    </source>
</reference>
<keyword evidence="1" id="KW-0472">Membrane</keyword>
<feature type="domain" description="DUF6534" evidence="2">
    <location>
        <begin position="15"/>
        <end position="103"/>
    </location>
</feature>
<dbReference type="Pfam" id="PF20152">
    <property type="entry name" value="DUF6534"/>
    <property type="match status" value="1"/>
</dbReference>
<sequence length="104" mass="11747">KWVLYMLLGTMALDDFIIASSLCYLIATSRTGFPRQGTVFHTDFFLTKLISYTINTGCLTSVVSMVTMITCAVAPRNFIYIATNFLIAELYVNSYLALLNARYY</sequence>
<dbReference type="Proteomes" id="UP000092154">
    <property type="component" value="Unassembled WGS sequence"/>
</dbReference>
<dbReference type="STRING" id="1314800.A0A1B7MR21"/>
<feature type="non-terminal residue" evidence="3">
    <location>
        <position position="104"/>
    </location>
</feature>
<feature type="non-terminal residue" evidence="3">
    <location>
        <position position="1"/>
    </location>
</feature>
<proteinExistence type="predicted"/>
<evidence type="ECO:0000313" key="3">
    <source>
        <dbReference type="EMBL" id="OAX35021.1"/>
    </source>
</evidence>
<evidence type="ECO:0000259" key="2">
    <source>
        <dbReference type="Pfam" id="PF20152"/>
    </source>
</evidence>
<accession>A0A1B7MR21</accession>
<dbReference type="InParanoid" id="A0A1B7MR21"/>
<dbReference type="OrthoDB" id="3214861at2759"/>
<dbReference type="PANTHER" id="PTHR40465:SF1">
    <property type="entry name" value="DUF6534 DOMAIN-CONTAINING PROTEIN"/>
    <property type="match status" value="1"/>
</dbReference>
<feature type="transmembrane region" description="Helical" evidence="1">
    <location>
        <begin position="78"/>
        <end position="98"/>
    </location>
</feature>
<feature type="transmembrane region" description="Helical" evidence="1">
    <location>
        <begin position="49"/>
        <end position="72"/>
    </location>
</feature>
<dbReference type="AlphaFoldDB" id="A0A1B7MR21"/>